<dbReference type="PRINTS" id="PR00377">
    <property type="entry name" value="IMPHPHTASES"/>
</dbReference>
<comment type="caution">
    <text evidence="1">The sequence shown here is derived from an EMBL/GenBank/DDBJ whole genome shotgun (WGS) entry which is preliminary data.</text>
</comment>
<keyword evidence="2" id="KW-1185">Reference proteome</keyword>
<dbReference type="EMBL" id="JBBPCC010000008">
    <property type="protein sequence ID" value="MEK8129054.1"/>
    <property type="molecule type" value="Genomic_DNA"/>
</dbReference>
<dbReference type="Gene3D" id="3.30.540.10">
    <property type="entry name" value="Fructose-1,6-Bisphosphatase, subunit A, domain 1"/>
    <property type="match status" value="1"/>
</dbReference>
<dbReference type="PANTHER" id="PTHR20854:SF4">
    <property type="entry name" value="INOSITOL-1-MONOPHOSPHATASE-RELATED"/>
    <property type="match status" value="1"/>
</dbReference>
<sequence length="268" mass="29494">MTTIDMTFCSELIRTVGARIHETSKQNLRLSTFEEIFAEIQAMNTWVIDTLRAEVSVRYPSIPWSDSELDVDQQQQAEYAREYWICDPLDGALHYIQGFALYAFSLCLVRDGKPAASFVYDPCSQELFHAVAGEGAYLNGQPIHVSQKKGLANAYVTTSLPSRPAEDAESAELTVRGIAQVMPKAMAVKMLGSVSLQLAYVACGKLDGYWEFGSHYYDWLAGALLVQEAGGTVSDSKGNPFTWGTSGIIASHREVFDQLSAELKGIQA</sequence>
<name>A0ABU9DJK8_9BACL</name>
<evidence type="ECO:0000313" key="1">
    <source>
        <dbReference type="EMBL" id="MEK8129054.1"/>
    </source>
</evidence>
<organism evidence="1 2">
    <name type="scientific">Paenibacillus filicis</name>
    <dbReference type="NCBI Taxonomy" id="669464"/>
    <lineage>
        <taxon>Bacteria</taxon>
        <taxon>Bacillati</taxon>
        <taxon>Bacillota</taxon>
        <taxon>Bacilli</taxon>
        <taxon>Bacillales</taxon>
        <taxon>Paenibacillaceae</taxon>
        <taxon>Paenibacillus</taxon>
    </lineage>
</organism>
<dbReference type="InterPro" id="IPR000760">
    <property type="entry name" value="Inositol_monophosphatase-like"/>
</dbReference>
<evidence type="ECO:0000313" key="2">
    <source>
        <dbReference type="Proteomes" id="UP001469365"/>
    </source>
</evidence>
<accession>A0ABU9DJK8</accession>
<gene>
    <name evidence="1" type="ORF">WMW72_14210</name>
</gene>
<dbReference type="RefSeq" id="WP_341416153.1">
    <property type="nucleotide sequence ID" value="NZ_JBBPCC010000008.1"/>
</dbReference>
<dbReference type="SUPFAM" id="SSF56655">
    <property type="entry name" value="Carbohydrate phosphatase"/>
    <property type="match status" value="1"/>
</dbReference>
<protein>
    <submittedName>
        <fullName evidence="1">Inositol monophosphatase family protein</fullName>
    </submittedName>
</protein>
<dbReference type="Proteomes" id="UP001469365">
    <property type="component" value="Unassembled WGS sequence"/>
</dbReference>
<dbReference type="Gene3D" id="3.40.190.80">
    <property type="match status" value="1"/>
</dbReference>
<proteinExistence type="predicted"/>
<dbReference type="PANTHER" id="PTHR20854">
    <property type="entry name" value="INOSITOL MONOPHOSPHATASE"/>
    <property type="match status" value="1"/>
</dbReference>
<reference evidence="1 2" key="1">
    <citation type="submission" date="2024-04" db="EMBL/GenBank/DDBJ databases">
        <title>draft genome sequnece of Paenibacillus filicis.</title>
        <authorList>
            <person name="Kim D.-U."/>
        </authorList>
    </citation>
    <scope>NUCLEOTIDE SEQUENCE [LARGE SCALE GENOMIC DNA]</scope>
    <source>
        <strain evidence="1 2">KACC14197</strain>
    </source>
</reference>
<dbReference type="Pfam" id="PF00459">
    <property type="entry name" value="Inositol_P"/>
    <property type="match status" value="1"/>
</dbReference>